<name>A0ABN2F277_9ACTN</name>
<dbReference type="SUPFAM" id="SSF81296">
    <property type="entry name" value="E set domains"/>
    <property type="match status" value="1"/>
</dbReference>
<dbReference type="InterPro" id="IPR013783">
    <property type="entry name" value="Ig-like_fold"/>
</dbReference>
<protein>
    <recommendedName>
        <fullName evidence="1">Galactose oxidase-like Early set domain-containing protein</fullName>
    </recommendedName>
</protein>
<organism evidence="2 3">
    <name type="scientific">Kribbella alba</name>
    <dbReference type="NCBI Taxonomy" id="190197"/>
    <lineage>
        <taxon>Bacteria</taxon>
        <taxon>Bacillati</taxon>
        <taxon>Actinomycetota</taxon>
        <taxon>Actinomycetes</taxon>
        <taxon>Propionibacteriales</taxon>
        <taxon>Kribbellaceae</taxon>
        <taxon>Kribbella</taxon>
    </lineage>
</organism>
<evidence type="ECO:0000313" key="2">
    <source>
        <dbReference type="EMBL" id="GAA1626362.1"/>
    </source>
</evidence>
<sequence>MTGRLRARNSFLAITLVVVIAVVISLLNAATASSAQTAGSAQTASSPVAPAPAVTQKGVTCNTVPAAELNNCISLMLSDPNGAYSPDHVYTNAEKQPVYAPRQLAAAAAPVNPGSWSVVATCTVNNYNVNAIHASVTKSGKVLMTAGSGYSRANFAQKVFKTWLWDPKSPPGSCPREIPMPADVDLFCSGHTHLPDGRVLFFGGTAHYGDGSLGYTGIRESFAFDDATETYTPLGLMNVARWYPNGPVNAVGNPIIVGGFDAAGKLTTTNESFNPATGQFTKLPGTRLFPLYAGMVLRKNGTLCYSGANMGGRAGTSPGCWNWTNNAWYPIPGLLYPDCRDQANTLLLYPAQAQKFMVIGGGCGTGTTGTTATVDLNAASHKFTTGPYVGFAAMHSCATILPDKSAFVAGGADHNKNPRLQAAVLQAGGTAWQQVASPTVPRMYHSSCLLLPDGSVVTLGTTAGEQIVENRFEVYKPWYMQPGSPDRPAITSVATTMKLGGTYPVAYSGPASVAGAGLTRLGSVTHSSDPNQRSVDVPVTTVSISPPKSVNIKIEADRGILPPGFYMLTLRDWRNIPSQAQIVRIVENTAAVAGAGSTSAAAPAAGAPAAGPVPTAGPQPPGGVSSAAADCCCCGSGCC</sequence>
<evidence type="ECO:0000313" key="3">
    <source>
        <dbReference type="Proteomes" id="UP001501319"/>
    </source>
</evidence>
<dbReference type="InterPro" id="IPR014756">
    <property type="entry name" value="Ig_E-set"/>
</dbReference>
<dbReference type="CDD" id="cd02851">
    <property type="entry name" value="E_set_GO_C"/>
    <property type="match status" value="1"/>
</dbReference>
<dbReference type="SUPFAM" id="SSF50965">
    <property type="entry name" value="Galactose oxidase, central domain"/>
    <property type="match status" value="1"/>
</dbReference>
<dbReference type="Pfam" id="PF09118">
    <property type="entry name" value="GO-like_E_set"/>
    <property type="match status" value="1"/>
</dbReference>
<dbReference type="PANTHER" id="PTHR32208">
    <property type="entry name" value="SECRETED PROTEIN-RELATED"/>
    <property type="match status" value="1"/>
</dbReference>
<feature type="domain" description="Galactose oxidase-like Early set" evidence="1">
    <location>
        <begin position="487"/>
        <end position="585"/>
    </location>
</feature>
<gene>
    <name evidence="2" type="ORF">GCM10009744_12800</name>
</gene>
<keyword evidence="3" id="KW-1185">Reference proteome</keyword>
<dbReference type="InterPro" id="IPR037293">
    <property type="entry name" value="Gal_Oxidase_central_sf"/>
</dbReference>
<dbReference type="EMBL" id="BAAANE010000003">
    <property type="protein sequence ID" value="GAA1626362.1"/>
    <property type="molecule type" value="Genomic_DNA"/>
</dbReference>
<reference evidence="3" key="1">
    <citation type="journal article" date="2019" name="Int. J. Syst. Evol. Microbiol.">
        <title>The Global Catalogue of Microorganisms (GCM) 10K type strain sequencing project: providing services to taxonomists for standard genome sequencing and annotation.</title>
        <authorList>
            <consortium name="The Broad Institute Genomics Platform"/>
            <consortium name="The Broad Institute Genome Sequencing Center for Infectious Disease"/>
            <person name="Wu L."/>
            <person name="Ma J."/>
        </authorList>
    </citation>
    <scope>NUCLEOTIDE SEQUENCE [LARGE SCALE GENOMIC DNA]</scope>
    <source>
        <strain evidence="3">JCM 14306</strain>
    </source>
</reference>
<accession>A0ABN2F277</accession>
<evidence type="ECO:0000259" key="1">
    <source>
        <dbReference type="Pfam" id="PF09118"/>
    </source>
</evidence>
<dbReference type="Gene3D" id="2.60.40.10">
    <property type="entry name" value="Immunoglobulins"/>
    <property type="match status" value="1"/>
</dbReference>
<dbReference type="InterPro" id="IPR015202">
    <property type="entry name" value="GO-like_E_set"/>
</dbReference>
<dbReference type="Proteomes" id="UP001501319">
    <property type="component" value="Unassembled WGS sequence"/>
</dbReference>
<proteinExistence type="predicted"/>
<dbReference type="PANTHER" id="PTHR32208:SF21">
    <property type="entry name" value="LOW QUALITY PROTEIN: ALDEHYDE OXIDASE GLOX-LIKE"/>
    <property type="match status" value="1"/>
</dbReference>
<dbReference type="InterPro" id="IPR011043">
    <property type="entry name" value="Gal_Oxase/kelch_b-propeller"/>
</dbReference>
<comment type="caution">
    <text evidence="2">The sequence shown here is derived from an EMBL/GenBank/DDBJ whole genome shotgun (WGS) entry which is preliminary data.</text>
</comment>
<dbReference type="Gene3D" id="2.130.10.80">
    <property type="entry name" value="Galactose oxidase/kelch, beta-propeller"/>
    <property type="match status" value="1"/>
</dbReference>